<dbReference type="EMBL" id="WHVB01000002">
    <property type="protein sequence ID" value="KAF8485785.1"/>
    <property type="molecule type" value="Genomic_DNA"/>
</dbReference>
<feature type="compositionally biased region" description="Pro residues" evidence="17">
    <location>
        <begin position="390"/>
        <end position="401"/>
    </location>
</feature>
<gene>
    <name evidence="20" type="ORF">DFH94DRAFT_688179</name>
</gene>
<dbReference type="OrthoDB" id="787137at2759"/>
<dbReference type="InterPro" id="IPR019787">
    <property type="entry name" value="Znf_PHD-finger"/>
</dbReference>
<comment type="similarity">
    <text evidence="2 16">Belongs to the MYST (SAS/MOZ) family.</text>
</comment>
<dbReference type="GO" id="GO:0003712">
    <property type="term" value="F:transcription coregulator activity"/>
    <property type="evidence" value="ECO:0007669"/>
    <property type="project" value="TreeGrafter"/>
</dbReference>
<comment type="catalytic activity">
    <reaction evidence="16">
        <text>L-lysyl-[protein] + acetyl-CoA = N(6)-acetyl-L-lysyl-[protein] + CoA + H(+)</text>
        <dbReference type="Rhea" id="RHEA:45948"/>
        <dbReference type="Rhea" id="RHEA-COMP:9752"/>
        <dbReference type="Rhea" id="RHEA-COMP:10731"/>
        <dbReference type="ChEBI" id="CHEBI:15378"/>
        <dbReference type="ChEBI" id="CHEBI:29969"/>
        <dbReference type="ChEBI" id="CHEBI:57287"/>
        <dbReference type="ChEBI" id="CHEBI:57288"/>
        <dbReference type="ChEBI" id="CHEBI:61930"/>
        <dbReference type="EC" id="2.3.1.48"/>
    </reaction>
</comment>
<dbReference type="EC" id="2.3.1.48" evidence="3 16"/>
<evidence type="ECO:0000256" key="1">
    <source>
        <dbReference type="ARBA" id="ARBA00004123"/>
    </source>
</evidence>
<feature type="region of interest" description="Disordered" evidence="17">
    <location>
        <begin position="786"/>
        <end position="1082"/>
    </location>
</feature>
<evidence type="ECO:0000256" key="13">
    <source>
        <dbReference type="ARBA" id="ARBA00023242"/>
    </source>
</evidence>
<proteinExistence type="inferred from homology"/>
<dbReference type="GO" id="GO:0004402">
    <property type="term" value="F:histone acetyltransferase activity"/>
    <property type="evidence" value="ECO:0007669"/>
    <property type="project" value="InterPro"/>
</dbReference>
<dbReference type="InterPro" id="IPR040706">
    <property type="entry name" value="Zf-MYST"/>
</dbReference>
<evidence type="ECO:0000256" key="5">
    <source>
        <dbReference type="ARBA" id="ARBA00022723"/>
    </source>
</evidence>
<dbReference type="InterPro" id="IPR016181">
    <property type="entry name" value="Acyl_CoA_acyltransferase"/>
</dbReference>
<dbReference type="PROSITE" id="PS50016">
    <property type="entry name" value="ZF_PHD_2"/>
    <property type="match status" value="2"/>
</dbReference>
<dbReference type="FunFam" id="3.40.630.30:FF:000001">
    <property type="entry name" value="Histone acetyltransferase"/>
    <property type="match status" value="1"/>
</dbReference>
<keyword evidence="13 16" id="KW-0539">Nucleus</keyword>
<keyword evidence="7 15" id="KW-0863">Zinc-finger</keyword>
<dbReference type="AlphaFoldDB" id="A0A9P5N4B4"/>
<dbReference type="InterPro" id="IPR050603">
    <property type="entry name" value="MYST_HAT"/>
</dbReference>
<evidence type="ECO:0000256" key="10">
    <source>
        <dbReference type="ARBA" id="ARBA00022990"/>
    </source>
</evidence>
<dbReference type="Pfam" id="PF00628">
    <property type="entry name" value="PHD"/>
    <property type="match status" value="2"/>
</dbReference>
<evidence type="ECO:0000256" key="12">
    <source>
        <dbReference type="ARBA" id="ARBA00023163"/>
    </source>
</evidence>
<evidence type="ECO:0000256" key="15">
    <source>
        <dbReference type="PROSITE-ProRule" id="PRU00146"/>
    </source>
</evidence>
<evidence type="ECO:0000256" key="11">
    <source>
        <dbReference type="ARBA" id="ARBA00023015"/>
    </source>
</evidence>
<comment type="caution">
    <text evidence="20">The sequence shown here is derived from an EMBL/GenBank/DDBJ whole genome shotgun (WGS) entry which is preliminary data.</text>
</comment>
<dbReference type="PROSITE" id="PS51726">
    <property type="entry name" value="MYST_HAT"/>
    <property type="match status" value="1"/>
</dbReference>
<dbReference type="Gene3D" id="3.40.630.30">
    <property type="match status" value="1"/>
</dbReference>
<keyword evidence="21" id="KW-1185">Reference proteome</keyword>
<dbReference type="Gene3D" id="1.10.10.10">
    <property type="entry name" value="Winged helix-like DNA-binding domain superfamily/Winged helix DNA-binding domain"/>
    <property type="match status" value="1"/>
</dbReference>
<dbReference type="Gene3D" id="3.30.60.60">
    <property type="entry name" value="N-acetyl transferase-like"/>
    <property type="match status" value="1"/>
</dbReference>
<feature type="compositionally biased region" description="Polar residues" evidence="17">
    <location>
        <begin position="411"/>
        <end position="424"/>
    </location>
</feature>
<dbReference type="FunFam" id="3.30.40.10:FF:000005">
    <property type="entry name" value="zinc finger protein isoform X1"/>
    <property type="match status" value="1"/>
</dbReference>
<dbReference type="GO" id="GO:1990467">
    <property type="term" value="C:NuA3a histone acetyltransferase complex"/>
    <property type="evidence" value="ECO:0007669"/>
    <property type="project" value="TreeGrafter"/>
</dbReference>
<evidence type="ECO:0000256" key="2">
    <source>
        <dbReference type="ARBA" id="ARBA00010107"/>
    </source>
</evidence>
<name>A0A9P5N4B4_9AGAM</name>
<feature type="active site" description="Proton donor/acceptor" evidence="14">
    <location>
        <position position="624"/>
    </location>
</feature>
<dbReference type="GO" id="GO:0003682">
    <property type="term" value="F:chromatin binding"/>
    <property type="evidence" value="ECO:0007669"/>
    <property type="project" value="TreeGrafter"/>
</dbReference>
<feature type="compositionally biased region" description="Basic and acidic residues" evidence="17">
    <location>
        <begin position="904"/>
        <end position="923"/>
    </location>
</feature>
<reference evidence="20" key="2">
    <citation type="journal article" date="2020" name="Nat. Commun.">
        <title>Large-scale genome sequencing of mycorrhizal fungi provides insights into the early evolution of symbiotic traits.</title>
        <authorList>
            <person name="Miyauchi S."/>
            <person name="Kiss E."/>
            <person name="Kuo A."/>
            <person name="Drula E."/>
            <person name="Kohler A."/>
            <person name="Sanchez-Garcia M."/>
            <person name="Morin E."/>
            <person name="Andreopoulos B."/>
            <person name="Barry K.W."/>
            <person name="Bonito G."/>
            <person name="Buee M."/>
            <person name="Carver A."/>
            <person name="Chen C."/>
            <person name="Cichocki N."/>
            <person name="Clum A."/>
            <person name="Culley D."/>
            <person name="Crous P.W."/>
            <person name="Fauchery L."/>
            <person name="Girlanda M."/>
            <person name="Hayes R.D."/>
            <person name="Keri Z."/>
            <person name="LaButti K."/>
            <person name="Lipzen A."/>
            <person name="Lombard V."/>
            <person name="Magnuson J."/>
            <person name="Maillard F."/>
            <person name="Murat C."/>
            <person name="Nolan M."/>
            <person name="Ohm R.A."/>
            <person name="Pangilinan J."/>
            <person name="Pereira M.F."/>
            <person name="Perotto S."/>
            <person name="Peter M."/>
            <person name="Pfister S."/>
            <person name="Riley R."/>
            <person name="Sitrit Y."/>
            <person name="Stielow J.B."/>
            <person name="Szollosi G."/>
            <person name="Zifcakova L."/>
            <person name="Stursova M."/>
            <person name="Spatafora J.W."/>
            <person name="Tedersoo L."/>
            <person name="Vaario L.M."/>
            <person name="Yamada A."/>
            <person name="Yan M."/>
            <person name="Wang P."/>
            <person name="Xu J."/>
            <person name="Bruns T."/>
            <person name="Baldrian P."/>
            <person name="Vilgalys R."/>
            <person name="Dunand C."/>
            <person name="Henrissat B."/>
            <person name="Grigoriev I.V."/>
            <person name="Hibbett D."/>
            <person name="Nagy L.G."/>
            <person name="Martin F.M."/>
        </authorList>
    </citation>
    <scope>NUCLEOTIDE SEQUENCE</scope>
    <source>
        <strain evidence="20">Prilba</strain>
    </source>
</reference>
<dbReference type="GO" id="GO:0006357">
    <property type="term" value="P:regulation of transcription by RNA polymerase II"/>
    <property type="evidence" value="ECO:0007669"/>
    <property type="project" value="TreeGrafter"/>
</dbReference>
<evidence type="ECO:0000256" key="14">
    <source>
        <dbReference type="PIRSR" id="PIRSR602717-51"/>
    </source>
</evidence>
<sequence length="1129" mass="124620">MRGLPFPQDAAFERETSYEYGTPASNFDEIPIDPALADPLIDPALQLYPVKIDPDQTVFPLSIPADAPHHIREYSQGPQGDPFAQPPPPDYFPPVTEAVLTPRPQKKKKRVRREPNCGFCGGNDKKNKIGEPEEMVSCDECGRSGHPTCMDLGSVADLVRSYPWKCVECKTCEICQEKGDDARILFCDTCDRGWHMDCLTPPLQDSPPGKWHCPSCTHNPSGICEAVPQTPLGEESSQVEHPRESSVASTSSSEVLQPRPPRRGKRRAITPNVSDRNTDMSESPHLPRGRMRILTRKTVVHSSPIKRPQLKITPPRPPESPPRRMVVRLRLPAQGKGKERQDSSDEEPIKGLFDDILTPEDRDTSRTGITHGDKLKFERSRQAAEHKLNPPQPKHPAPSPETPIAGPSSRPLRSTVTIPVTQPPNLARSVSPTPSTPGPSPATTYQTGLRIRTIRFGEYDIQTWYDAPFPEEYANIPDGRLWICEFCLKYNKSRFGASRHGLKCKARHPPGDEIYRDGNVSIFEVDGRRNKIYCQNLCLLSKMFLDHKSLFYDVEPFLFYVMTEFDDSGARFLGYFSKEKRSPKDFNVSCIMTLPVRQRQGWGNLLIEFSYLLSKKEQRLGSPEKPLSGLGALGYKNYWTLSIMRYLHTAPDNPTLEDISNTTSMTIEDVYNILCTQGLIDVLAVPTPKPLPGQSIKLVKNRKTMVARRHLIRSQTNDDDVTKGSFVPPTQYEIHWDPGYVKSYLEKWEEKGYLKINPAKLKWSPFLLSRVKKSDADASLALDAEVIGDTPEKDNPGPASASSVPETPAPITPTDGEGSNGETISVPVPRSPEKRMDSPEQSALRRLRSQNRTPKDSVSSKSPFTPSRYLRGPGISGSPPNTIPTPSRASSASASPSKPSRVPKPRERGHSSIKDSSSVKEDQLSASVHDGVDEDADAALAARLAEEESRPKRLLRSRSGTGTLSTFEFPPFPSRTAMTRPPPRKRRRVESPIVESPIANDLSPAPEPLCDSGTINGVTRGEEEVHSEPDDAGTPFTVVTSRHSAPSDDTVVATTTTAPDVTESIKEDTNPHVVTDPQAMDVDKSPVAKTAIVAVDLGADVDADGETDADAEGEDDDDLDAEGEPDDGL</sequence>
<keyword evidence="6" id="KW-0677">Repeat</keyword>
<dbReference type="GO" id="GO:0008270">
    <property type="term" value="F:zinc ion binding"/>
    <property type="evidence" value="ECO:0007669"/>
    <property type="project" value="UniProtKB-KW"/>
</dbReference>
<dbReference type="InterPro" id="IPR036388">
    <property type="entry name" value="WH-like_DNA-bd_sf"/>
</dbReference>
<reference evidence="20" key="1">
    <citation type="submission" date="2019-10" db="EMBL/GenBank/DDBJ databases">
        <authorList>
            <consortium name="DOE Joint Genome Institute"/>
            <person name="Kuo A."/>
            <person name="Miyauchi S."/>
            <person name="Kiss E."/>
            <person name="Drula E."/>
            <person name="Kohler A."/>
            <person name="Sanchez-Garcia M."/>
            <person name="Andreopoulos B."/>
            <person name="Barry K.W."/>
            <person name="Bonito G."/>
            <person name="Buee M."/>
            <person name="Carver A."/>
            <person name="Chen C."/>
            <person name="Cichocki N."/>
            <person name="Clum A."/>
            <person name="Culley D."/>
            <person name="Crous P.W."/>
            <person name="Fauchery L."/>
            <person name="Girlanda M."/>
            <person name="Hayes R."/>
            <person name="Keri Z."/>
            <person name="LaButti K."/>
            <person name="Lipzen A."/>
            <person name="Lombard V."/>
            <person name="Magnuson J."/>
            <person name="Maillard F."/>
            <person name="Morin E."/>
            <person name="Murat C."/>
            <person name="Nolan M."/>
            <person name="Ohm R."/>
            <person name="Pangilinan J."/>
            <person name="Pereira M."/>
            <person name="Perotto S."/>
            <person name="Peter M."/>
            <person name="Riley R."/>
            <person name="Sitrit Y."/>
            <person name="Stielow B."/>
            <person name="Szollosi G."/>
            <person name="Zifcakova L."/>
            <person name="Stursova M."/>
            <person name="Spatafora J.W."/>
            <person name="Tedersoo L."/>
            <person name="Vaario L.-M."/>
            <person name="Yamada A."/>
            <person name="Yan M."/>
            <person name="Wang P."/>
            <person name="Xu J."/>
            <person name="Bruns T."/>
            <person name="Baldrian P."/>
            <person name="Vilgalys R."/>
            <person name="Henrissat B."/>
            <person name="Grigoriev I.V."/>
            <person name="Hibbett D."/>
            <person name="Nagy L.G."/>
            <person name="Martin F.M."/>
        </authorList>
    </citation>
    <scope>NUCLEOTIDE SEQUENCE</scope>
    <source>
        <strain evidence="20">Prilba</strain>
    </source>
</reference>
<dbReference type="InterPro" id="IPR013083">
    <property type="entry name" value="Znf_RING/FYVE/PHD"/>
</dbReference>
<dbReference type="CDD" id="cd15526">
    <property type="entry name" value="PHD1_MOZ_d4"/>
    <property type="match status" value="1"/>
</dbReference>
<feature type="region of interest" description="Disordered" evidence="17">
    <location>
        <begin position="227"/>
        <end position="445"/>
    </location>
</feature>
<protein>
    <recommendedName>
        <fullName evidence="3 16">Histone acetyltransferase</fullName>
        <ecNumber evidence="3 16">2.3.1.48</ecNumber>
    </recommendedName>
</protein>
<feature type="compositionally biased region" description="Low complexity" evidence="17">
    <location>
        <begin position="1047"/>
        <end position="1062"/>
    </location>
</feature>
<dbReference type="SUPFAM" id="SSF55729">
    <property type="entry name" value="Acyl-CoA N-acyltransferases (Nat)"/>
    <property type="match status" value="1"/>
</dbReference>
<keyword evidence="11" id="KW-0805">Transcription regulation</keyword>
<dbReference type="Pfam" id="PF17772">
    <property type="entry name" value="zf-MYST"/>
    <property type="match status" value="1"/>
</dbReference>
<feature type="compositionally biased region" description="Basic residues" evidence="17">
    <location>
        <begin position="287"/>
        <end position="299"/>
    </location>
</feature>
<dbReference type="Pfam" id="PF01853">
    <property type="entry name" value="MOZ_SAS"/>
    <property type="match status" value="1"/>
</dbReference>
<organism evidence="20 21">
    <name type="scientific">Russula ochroleuca</name>
    <dbReference type="NCBI Taxonomy" id="152965"/>
    <lineage>
        <taxon>Eukaryota</taxon>
        <taxon>Fungi</taxon>
        <taxon>Dikarya</taxon>
        <taxon>Basidiomycota</taxon>
        <taxon>Agaricomycotina</taxon>
        <taxon>Agaricomycetes</taxon>
        <taxon>Russulales</taxon>
        <taxon>Russulaceae</taxon>
        <taxon>Russula</taxon>
    </lineage>
</organism>
<evidence type="ECO:0000256" key="3">
    <source>
        <dbReference type="ARBA" id="ARBA00013184"/>
    </source>
</evidence>
<dbReference type="SUPFAM" id="SSF57903">
    <property type="entry name" value="FYVE/PHD zinc finger"/>
    <property type="match status" value="2"/>
</dbReference>
<comment type="subcellular location">
    <subcellularLocation>
        <location evidence="1 16">Nucleus</location>
    </subcellularLocation>
</comment>
<feature type="domain" description="PHD-type" evidence="18">
    <location>
        <begin position="169"/>
        <end position="219"/>
    </location>
</feature>
<feature type="region of interest" description="Disordered" evidence="17">
    <location>
        <begin position="1096"/>
        <end position="1129"/>
    </location>
</feature>
<evidence type="ECO:0000256" key="7">
    <source>
        <dbReference type="ARBA" id="ARBA00022771"/>
    </source>
</evidence>
<keyword evidence="10" id="KW-0007">Acetylation</keyword>
<dbReference type="GO" id="GO:0005634">
    <property type="term" value="C:nucleus"/>
    <property type="evidence" value="ECO:0007669"/>
    <property type="project" value="UniProtKB-SubCell"/>
</dbReference>
<dbReference type="SMART" id="SM00249">
    <property type="entry name" value="PHD"/>
    <property type="match status" value="2"/>
</dbReference>
<dbReference type="PANTHER" id="PTHR10615">
    <property type="entry name" value="HISTONE ACETYLTRANSFERASE"/>
    <property type="match status" value="1"/>
</dbReference>
<feature type="domain" description="MYST-type HAT" evidence="19">
    <location>
        <begin position="446"/>
        <end position="765"/>
    </location>
</feature>
<evidence type="ECO:0000256" key="9">
    <source>
        <dbReference type="ARBA" id="ARBA00022853"/>
    </source>
</evidence>
<feature type="compositionally biased region" description="Basic and acidic residues" evidence="17">
    <location>
        <begin position="1020"/>
        <end position="1029"/>
    </location>
</feature>
<dbReference type="GO" id="GO:0031507">
    <property type="term" value="P:heterochromatin formation"/>
    <property type="evidence" value="ECO:0007669"/>
    <property type="project" value="UniProtKB-ARBA"/>
</dbReference>
<feature type="compositionally biased region" description="Low complexity" evidence="17">
    <location>
        <begin position="886"/>
        <end position="900"/>
    </location>
</feature>
<accession>A0A9P5N4B4</accession>
<dbReference type="InterPro" id="IPR011011">
    <property type="entry name" value="Znf_FYVE_PHD"/>
</dbReference>
<dbReference type="Gene3D" id="3.30.40.10">
    <property type="entry name" value="Zinc/RING finger domain, C3HC4 (zinc finger)"/>
    <property type="match status" value="1"/>
</dbReference>
<dbReference type="FunFam" id="3.30.60.60:FF:000001">
    <property type="entry name" value="Histone acetyltransferase"/>
    <property type="match status" value="1"/>
</dbReference>
<feature type="compositionally biased region" description="Polar residues" evidence="17">
    <location>
        <begin position="850"/>
        <end position="865"/>
    </location>
</feature>
<dbReference type="Proteomes" id="UP000759537">
    <property type="component" value="Unassembled WGS sequence"/>
</dbReference>
<feature type="region of interest" description="Disordered" evidence="17">
    <location>
        <begin position="1"/>
        <end position="25"/>
    </location>
</feature>
<evidence type="ECO:0000313" key="21">
    <source>
        <dbReference type="Proteomes" id="UP000759537"/>
    </source>
</evidence>
<keyword evidence="12" id="KW-0804">Transcription</keyword>
<evidence type="ECO:0000256" key="6">
    <source>
        <dbReference type="ARBA" id="ARBA00022737"/>
    </source>
</evidence>
<keyword evidence="8" id="KW-0862">Zinc</keyword>
<dbReference type="InterPro" id="IPR002717">
    <property type="entry name" value="HAT_MYST-type"/>
</dbReference>
<keyword evidence="4" id="KW-0808">Transferase</keyword>
<feature type="domain" description="PHD-type" evidence="18">
    <location>
        <begin position="114"/>
        <end position="172"/>
    </location>
</feature>
<feature type="compositionally biased region" description="Basic and acidic residues" evidence="17">
    <location>
        <begin position="336"/>
        <end position="388"/>
    </location>
</feature>
<feature type="compositionally biased region" description="Low complexity" evidence="17">
    <location>
        <begin position="245"/>
        <end position="255"/>
    </location>
</feature>
<keyword evidence="9" id="KW-0156">Chromatin regulator</keyword>
<dbReference type="PANTHER" id="PTHR10615:SF161">
    <property type="entry name" value="HISTONE ACETYLTRANSFERASE KAT7"/>
    <property type="match status" value="1"/>
</dbReference>
<evidence type="ECO:0000259" key="19">
    <source>
        <dbReference type="PROSITE" id="PS51726"/>
    </source>
</evidence>
<evidence type="ECO:0000256" key="8">
    <source>
        <dbReference type="ARBA" id="ARBA00022833"/>
    </source>
</evidence>
<evidence type="ECO:0000259" key="18">
    <source>
        <dbReference type="PROSITE" id="PS50016"/>
    </source>
</evidence>
<evidence type="ECO:0000256" key="4">
    <source>
        <dbReference type="ARBA" id="ARBA00022679"/>
    </source>
</evidence>
<keyword evidence="5" id="KW-0479">Metal-binding</keyword>
<evidence type="ECO:0000256" key="17">
    <source>
        <dbReference type="SAM" id="MobiDB-lite"/>
    </source>
</evidence>
<feature type="compositionally biased region" description="Acidic residues" evidence="17">
    <location>
        <begin position="1099"/>
        <end position="1129"/>
    </location>
</feature>
<dbReference type="InterPro" id="IPR001965">
    <property type="entry name" value="Znf_PHD"/>
</dbReference>
<evidence type="ECO:0000313" key="20">
    <source>
        <dbReference type="EMBL" id="KAF8485785.1"/>
    </source>
</evidence>
<evidence type="ECO:0000256" key="16">
    <source>
        <dbReference type="RuleBase" id="RU361211"/>
    </source>
</evidence>